<dbReference type="InterPro" id="IPR030678">
    <property type="entry name" value="Peptide/Ni-bd"/>
</dbReference>
<comment type="caution">
    <text evidence="7">The sequence shown here is derived from an EMBL/GenBank/DDBJ whole genome shotgun (WGS) entry which is preliminary data.</text>
</comment>
<organism evidence="7 8">
    <name type="scientific">Lactobacillus leichmannii</name>
    <dbReference type="NCBI Taxonomy" id="28039"/>
    <lineage>
        <taxon>Bacteria</taxon>
        <taxon>Bacillati</taxon>
        <taxon>Bacillota</taxon>
        <taxon>Bacilli</taxon>
        <taxon>Lactobacillales</taxon>
        <taxon>Lactobacillaceae</taxon>
        <taxon>Lactobacillus</taxon>
    </lineage>
</organism>
<comment type="similarity">
    <text evidence="1">Belongs to the bacterial solute-binding protein 5 family.</text>
</comment>
<feature type="chain" id="PRO_5045366922" evidence="5">
    <location>
        <begin position="21"/>
        <end position="594"/>
    </location>
</feature>
<proteinExistence type="inferred from homology"/>
<dbReference type="Proteomes" id="UP001524940">
    <property type="component" value="Unassembled WGS sequence"/>
</dbReference>
<dbReference type="InterPro" id="IPR039424">
    <property type="entry name" value="SBP_5"/>
</dbReference>
<keyword evidence="8" id="KW-1185">Reference proteome</keyword>
<evidence type="ECO:0000313" key="8">
    <source>
        <dbReference type="Proteomes" id="UP001524940"/>
    </source>
</evidence>
<dbReference type="Gene3D" id="3.10.105.10">
    <property type="entry name" value="Dipeptide-binding Protein, Domain 3"/>
    <property type="match status" value="1"/>
</dbReference>
<dbReference type="RefSeq" id="WP_141372426.1">
    <property type="nucleotide sequence ID" value="NZ_QOCY01000042.1"/>
</dbReference>
<evidence type="ECO:0000256" key="2">
    <source>
        <dbReference type="ARBA" id="ARBA00022448"/>
    </source>
</evidence>
<dbReference type="PROSITE" id="PS51257">
    <property type="entry name" value="PROKAR_LIPOPROTEIN"/>
    <property type="match status" value="1"/>
</dbReference>
<evidence type="ECO:0000256" key="1">
    <source>
        <dbReference type="ARBA" id="ARBA00005695"/>
    </source>
</evidence>
<sequence length="594" mass="66511">MKRRMLGTFGVLLAGAALLAGCGKSSSSSSSSNSGAKDAKKFPEATATATAKKGGSITVAEESDTPVKGVFLNELSDSAPDSDFMAFGNEGLFATDDQYKINNKGAATFKMDRQAKTVTIEVKKGVKWSDGKQVTAKDVEYSYEIIANKASQSSRYTSSLADIVGLAEYHDGKSKKISGIEMPDGESGRKVVLHFNLHFKEMKPGMTQSGNGFFWEYAAPYHYLKDVPFSKLQSSDKVRKNPLFFGPYKLSKLVRGQSATWVRNPYYYRGKAKLDKITISVISPNSASQSIKSKKFDMIDVVNSQWKEVKGTKGYNFVAHIPLSYSYMGFKVGKWDKKTGSVKMNKNSKMSNRYLRQAMGYAMNVDEVTQHYTQGLSFRVKTLVPEAFGDFYDKSVKGFPLNIKKANALLDKAGYKKKKGETYRRDPNGKKLTIHLAAMSGTSTYEATVQNYLQQWKKIGLHVTLTTGRLIEFNSFYDKIQNDDPSVDVFMGAWSLSSEPSQDDLYGPKAPYNYERFATSENTKLLKEMNSDKAFNHSYRVQKFHEWQQYMQKEAFVIPLTNSYSITAVNSKLVNYSTKPSKAATLWYETGFKK</sequence>
<dbReference type="PIRSF" id="PIRSF002741">
    <property type="entry name" value="MppA"/>
    <property type="match status" value="1"/>
</dbReference>
<dbReference type="PANTHER" id="PTHR30290:SF9">
    <property type="entry name" value="OLIGOPEPTIDE-BINDING PROTEIN APPA"/>
    <property type="match status" value="1"/>
</dbReference>
<dbReference type="Gene3D" id="3.40.190.10">
    <property type="entry name" value="Periplasmic binding protein-like II"/>
    <property type="match status" value="1"/>
</dbReference>
<reference evidence="7 8" key="1">
    <citation type="submission" date="2018-07" db="EMBL/GenBank/DDBJ databases">
        <title>Genome sequencing and assembly of Lactobacillus leichmannii.</title>
        <authorList>
            <person name="Rong J.-C."/>
            <person name="Li M.-Y."/>
            <person name="Zhang Q.-F."/>
            <person name="Chi N.-Y."/>
        </authorList>
    </citation>
    <scope>NUCLEOTIDE SEQUENCE [LARGE SCALE GENOMIC DNA]</scope>
    <source>
        <strain evidence="7 8">JCM 1148</strain>
    </source>
</reference>
<dbReference type="SUPFAM" id="SSF53850">
    <property type="entry name" value="Periplasmic binding protein-like II"/>
    <property type="match status" value="1"/>
</dbReference>
<evidence type="ECO:0000256" key="4">
    <source>
        <dbReference type="SAM" id="MobiDB-lite"/>
    </source>
</evidence>
<dbReference type="InterPro" id="IPR000914">
    <property type="entry name" value="SBP_5_dom"/>
</dbReference>
<dbReference type="PANTHER" id="PTHR30290">
    <property type="entry name" value="PERIPLASMIC BINDING COMPONENT OF ABC TRANSPORTER"/>
    <property type="match status" value="1"/>
</dbReference>
<accession>A0ABT1XWY2</accession>
<dbReference type="EMBL" id="QOCY01000042">
    <property type="protein sequence ID" value="MCR5971132.1"/>
    <property type="molecule type" value="Genomic_DNA"/>
</dbReference>
<protein>
    <submittedName>
        <fullName evidence="7">Oligopeptide ABC transporter substrate-binding protein</fullName>
    </submittedName>
</protein>
<feature type="compositionally biased region" description="Low complexity" evidence="4">
    <location>
        <begin position="24"/>
        <end position="36"/>
    </location>
</feature>
<dbReference type="CDD" id="cd08510">
    <property type="entry name" value="PBP2_Lactococcal_OppA_like"/>
    <property type="match status" value="1"/>
</dbReference>
<evidence type="ECO:0000259" key="6">
    <source>
        <dbReference type="Pfam" id="PF00496"/>
    </source>
</evidence>
<evidence type="ECO:0000256" key="5">
    <source>
        <dbReference type="SAM" id="SignalP"/>
    </source>
</evidence>
<keyword evidence="3 5" id="KW-0732">Signal</keyword>
<feature type="domain" description="Solute-binding protein family 5" evidence="6">
    <location>
        <begin position="107"/>
        <end position="507"/>
    </location>
</feature>
<dbReference type="Pfam" id="PF00496">
    <property type="entry name" value="SBP_bac_5"/>
    <property type="match status" value="1"/>
</dbReference>
<evidence type="ECO:0000313" key="7">
    <source>
        <dbReference type="EMBL" id="MCR5971132.1"/>
    </source>
</evidence>
<keyword evidence="2" id="KW-0813">Transport</keyword>
<name>A0ABT1XWY2_LACLE</name>
<feature type="signal peptide" evidence="5">
    <location>
        <begin position="1"/>
        <end position="20"/>
    </location>
</feature>
<feature type="region of interest" description="Disordered" evidence="4">
    <location>
        <begin position="24"/>
        <end position="44"/>
    </location>
</feature>
<evidence type="ECO:0000256" key="3">
    <source>
        <dbReference type="ARBA" id="ARBA00022729"/>
    </source>
</evidence>
<gene>
    <name evidence="7" type="ORF">DS743_04755</name>
</gene>